<organism evidence="4 5">
    <name type="scientific">Talaromyces rugulosus</name>
    <name type="common">Penicillium rugulosum</name>
    <dbReference type="NCBI Taxonomy" id="121627"/>
    <lineage>
        <taxon>Eukaryota</taxon>
        <taxon>Fungi</taxon>
        <taxon>Dikarya</taxon>
        <taxon>Ascomycota</taxon>
        <taxon>Pezizomycotina</taxon>
        <taxon>Eurotiomycetes</taxon>
        <taxon>Eurotiomycetidae</taxon>
        <taxon>Eurotiales</taxon>
        <taxon>Trichocomaceae</taxon>
        <taxon>Talaromyces</taxon>
        <taxon>Talaromyces sect. Islandici</taxon>
    </lineage>
</organism>
<evidence type="ECO:0008006" key="6">
    <source>
        <dbReference type="Google" id="ProtNLM"/>
    </source>
</evidence>
<dbReference type="Pfam" id="PF06742">
    <property type="entry name" value="DUF1214"/>
    <property type="match status" value="1"/>
</dbReference>
<keyword evidence="1" id="KW-0732">Signal</keyword>
<dbReference type="PANTHER" id="PTHR36509:SF2">
    <property type="entry name" value="BLL3101 PROTEIN"/>
    <property type="match status" value="1"/>
</dbReference>
<dbReference type="OrthoDB" id="2018906at2759"/>
<dbReference type="SUPFAM" id="SSF160935">
    <property type="entry name" value="VPA0735-like"/>
    <property type="match status" value="1"/>
</dbReference>
<keyword evidence="5" id="KW-1185">Reference proteome</keyword>
<reference evidence="5" key="1">
    <citation type="submission" date="2020-06" db="EMBL/GenBank/DDBJ databases">
        <title>A chromosome-scale genome assembly of Talaromyces rugulosus W13939.</title>
        <authorList>
            <person name="Wang B."/>
            <person name="Guo L."/>
            <person name="Ye K."/>
            <person name="Wang L."/>
        </authorList>
    </citation>
    <scope>NUCLEOTIDE SEQUENCE [LARGE SCALE GENOMIC DNA]</scope>
    <source>
        <strain evidence="5">W13939</strain>
    </source>
</reference>
<dbReference type="EMBL" id="CP055899">
    <property type="protein sequence ID" value="QKX55610.1"/>
    <property type="molecule type" value="Genomic_DNA"/>
</dbReference>
<proteinExistence type="predicted"/>
<dbReference type="GeneID" id="55990213"/>
<evidence type="ECO:0000259" key="2">
    <source>
        <dbReference type="Pfam" id="PF06742"/>
    </source>
</evidence>
<sequence length="489" mass="54124">MLTHRVVTFALLLWAKNICATGHPNEVASQRSISASNATAFAVTYGYPLTQYAATFDSLLASNGSNTLYHDRTTASASSAAIVRPNVDTLYSKAAIDLSHYDVALTIPSVDDNRFYVFPFYDLWSNNFANLGALNSTLPGKYLLKFVGASERVGFESPPSNSEYLGIINFPTVYGLIFPRVLLRNNSSTELDAVHTIQDQMELEEIPRRTGRIAPKLSAELFGNGSISPLAAKSSAAFDLNEITNLLKVVARFTPHNPPAEKREAQVVQQKLEKAGLDNGHYTPPHGLNFTIIQKEMYAEILSITNFLQNFNNDWIDFLPRYSGNFLNQYGVRSYIAYTGYLQLVQYESLYPEYEPGFVLSKNQSYVLTFPSGKPPVINAGFWSLTVYNTSSYLVQNPLNRYSLGDRSNLTYPDGDLIYGEDISDRNDAFSILLQSADVPPPANWTSNWLPTPAGGGNFTVNLRFYGPTQDLTAGGSYIYPVVAKQSSV</sequence>
<dbReference type="InterPro" id="IPR037050">
    <property type="entry name" value="DUF1254_sf"/>
</dbReference>
<feature type="domain" description="DUF1214" evidence="2">
    <location>
        <begin position="359"/>
        <end position="470"/>
    </location>
</feature>
<feature type="signal peptide" evidence="1">
    <location>
        <begin position="1"/>
        <end position="22"/>
    </location>
</feature>
<protein>
    <recommendedName>
        <fullName evidence="6">DUF1254 domain-containing protein</fullName>
    </recommendedName>
</protein>
<dbReference type="RefSeq" id="XP_035341788.1">
    <property type="nucleotide sequence ID" value="XM_035485895.1"/>
</dbReference>
<dbReference type="PANTHER" id="PTHR36509">
    <property type="entry name" value="BLL3101 PROTEIN"/>
    <property type="match status" value="1"/>
</dbReference>
<feature type="chain" id="PRO_5028833191" description="DUF1254 domain-containing protein" evidence="1">
    <location>
        <begin position="23"/>
        <end position="489"/>
    </location>
</feature>
<dbReference type="AlphaFoldDB" id="A0A7H8QNR1"/>
<evidence type="ECO:0000313" key="4">
    <source>
        <dbReference type="EMBL" id="QKX55610.1"/>
    </source>
</evidence>
<evidence type="ECO:0000313" key="5">
    <source>
        <dbReference type="Proteomes" id="UP000509510"/>
    </source>
</evidence>
<dbReference type="Pfam" id="PF06863">
    <property type="entry name" value="DUF1254"/>
    <property type="match status" value="1"/>
</dbReference>
<evidence type="ECO:0000259" key="3">
    <source>
        <dbReference type="Pfam" id="PF06863"/>
    </source>
</evidence>
<dbReference type="Gene3D" id="2.60.120.600">
    <property type="entry name" value="Domain of unknown function DUF1214, C-terminal domain"/>
    <property type="match status" value="1"/>
</dbReference>
<dbReference type="InterPro" id="IPR037049">
    <property type="entry name" value="DUF1214_C_sf"/>
</dbReference>
<accession>A0A7H8QNR1</accession>
<evidence type="ECO:0000256" key="1">
    <source>
        <dbReference type="SAM" id="SignalP"/>
    </source>
</evidence>
<gene>
    <name evidence="4" type="ORF">TRUGW13939_02706</name>
</gene>
<dbReference type="InterPro" id="IPR010679">
    <property type="entry name" value="DUF1254"/>
</dbReference>
<dbReference type="InterPro" id="IPR010621">
    <property type="entry name" value="DUF1214"/>
</dbReference>
<dbReference type="Gene3D" id="2.60.40.1610">
    <property type="entry name" value="Domain of unknown function DUF1254"/>
    <property type="match status" value="1"/>
</dbReference>
<feature type="domain" description="DUF1254" evidence="3">
    <location>
        <begin position="66"/>
        <end position="204"/>
    </location>
</feature>
<dbReference type="Proteomes" id="UP000509510">
    <property type="component" value="Chromosome II"/>
</dbReference>
<dbReference type="KEGG" id="trg:TRUGW13939_02706"/>
<name>A0A7H8QNR1_TALRU</name>